<feature type="region of interest" description="Disordered" evidence="1">
    <location>
        <begin position="1"/>
        <end position="74"/>
    </location>
</feature>
<dbReference type="Proteomes" id="UP001447188">
    <property type="component" value="Unassembled WGS sequence"/>
</dbReference>
<accession>A0ABR3G437</accession>
<feature type="compositionally biased region" description="Basic and acidic residues" evidence="1">
    <location>
        <begin position="160"/>
        <end position="174"/>
    </location>
</feature>
<evidence type="ECO:0000313" key="3">
    <source>
        <dbReference type="Proteomes" id="UP001447188"/>
    </source>
</evidence>
<evidence type="ECO:0000256" key="1">
    <source>
        <dbReference type="SAM" id="MobiDB-lite"/>
    </source>
</evidence>
<organism evidence="2 3">
    <name type="scientific">Discina gigas</name>
    <dbReference type="NCBI Taxonomy" id="1032678"/>
    <lineage>
        <taxon>Eukaryota</taxon>
        <taxon>Fungi</taxon>
        <taxon>Dikarya</taxon>
        <taxon>Ascomycota</taxon>
        <taxon>Pezizomycotina</taxon>
        <taxon>Pezizomycetes</taxon>
        <taxon>Pezizales</taxon>
        <taxon>Discinaceae</taxon>
        <taxon>Discina</taxon>
    </lineage>
</organism>
<comment type="caution">
    <text evidence="2">The sequence shown here is derived from an EMBL/GenBank/DDBJ whole genome shotgun (WGS) entry which is preliminary data.</text>
</comment>
<evidence type="ECO:0000313" key="2">
    <source>
        <dbReference type="EMBL" id="KAL0630712.1"/>
    </source>
</evidence>
<reference evidence="2 3" key="1">
    <citation type="submission" date="2024-02" db="EMBL/GenBank/DDBJ databases">
        <title>Discinaceae phylogenomics.</title>
        <authorList>
            <person name="Dirks A.C."/>
            <person name="James T.Y."/>
        </authorList>
    </citation>
    <scope>NUCLEOTIDE SEQUENCE [LARGE SCALE GENOMIC DNA]</scope>
    <source>
        <strain evidence="2 3">ACD0624</strain>
    </source>
</reference>
<proteinExistence type="predicted"/>
<feature type="region of interest" description="Disordered" evidence="1">
    <location>
        <begin position="144"/>
        <end position="177"/>
    </location>
</feature>
<protein>
    <submittedName>
        <fullName evidence="2">Uncharacterized protein</fullName>
    </submittedName>
</protein>
<feature type="compositionally biased region" description="Basic and acidic residues" evidence="1">
    <location>
        <begin position="59"/>
        <end position="69"/>
    </location>
</feature>
<sequence>MIDDKIQPTPSPTPSAPEPSVPGGTLATADPNTFDPEPSQVEEPRVFGDIPTGEPESNEDMKEPAKEESELTFSPDYTTDFYPLVDYAQGADPTVQYILWAIRSDHSHISARLEQADMAVIALQKFVANQSSANATLNTEICKRSNTPLSSPPAPTTPSLKKENIAPATKEKGKGKQSCVNITKNNTDTGFTTVRKKNKPTQLFAPEYTRINSVVNVATDGPLPEFITDDNILDNINKKTVTRNLRFRSAHRSPSGEIVLQTNVTASASHGAALALVIAAALDIITIDVRSIKANSRWTCFVVQGIPAHIGTYNTTETCARMAEEITNQPILSWPSRPDGLPPKQS</sequence>
<dbReference type="EMBL" id="JBBBZM010000407">
    <property type="protein sequence ID" value="KAL0630712.1"/>
    <property type="molecule type" value="Genomic_DNA"/>
</dbReference>
<gene>
    <name evidence="2" type="ORF">Q9L58_010438</name>
</gene>
<name>A0ABR3G437_9PEZI</name>
<feature type="compositionally biased region" description="Pro residues" evidence="1">
    <location>
        <begin position="9"/>
        <end position="20"/>
    </location>
</feature>
<keyword evidence="3" id="KW-1185">Reference proteome</keyword>